<dbReference type="RefSeq" id="WP_067657280.1">
    <property type="nucleotide sequence ID" value="NZ_FQXG01000002.1"/>
</dbReference>
<accession>A0A1M5RJT7</accession>
<dbReference type="PANTHER" id="PTHR20935:SF0">
    <property type="entry name" value="SERINE_THREONINE-PROTEIN PHOSPHATASE PGAM5, MITOCHONDRIAL"/>
    <property type="match status" value="1"/>
</dbReference>
<dbReference type="PANTHER" id="PTHR20935">
    <property type="entry name" value="PHOSPHOGLYCERATE MUTASE-RELATED"/>
    <property type="match status" value="1"/>
</dbReference>
<proteinExistence type="predicted"/>
<evidence type="ECO:0000256" key="1">
    <source>
        <dbReference type="ARBA" id="ARBA00022801"/>
    </source>
</evidence>
<dbReference type="Gene3D" id="3.40.50.1240">
    <property type="entry name" value="Phosphoglycerate mutase-like"/>
    <property type="match status" value="1"/>
</dbReference>
<dbReference type="STRING" id="299255.SAMN02745129_1648"/>
<name>A0A1M5RJT7_9GAMM</name>
<dbReference type="InterPro" id="IPR013078">
    <property type="entry name" value="His_Pase_superF_clade-1"/>
</dbReference>
<dbReference type="SUPFAM" id="SSF53254">
    <property type="entry name" value="Phosphoglycerate mutase-like"/>
    <property type="match status" value="1"/>
</dbReference>
<protein>
    <submittedName>
        <fullName evidence="2">Broad specificity phosphatase PhoE</fullName>
    </submittedName>
</protein>
<dbReference type="InterPro" id="IPR029033">
    <property type="entry name" value="His_PPase_superfam"/>
</dbReference>
<dbReference type="Pfam" id="PF00300">
    <property type="entry name" value="His_Phos_1"/>
    <property type="match status" value="2"/>
</dbReference>
<dbReference type="InterPro" id="IPR051021">
    <property type="entry name" value="Mito_Ser/Thr_phosphatase"/>
</dbReference>
<evidence type="ECO:0000313" key="2">
    <source>
        <dbReference type="EMBL" id="SHH26416.1"/>
    </source>
</evidence>
<keyword evidence="1" id="KW-0378">Hydrolase</keyword>
<dbReference type="GO" id="GO:0016787">
    <property type="term" value="F:hydrolase activity"/>
    <property type="evidence" value="ECO:0007669"/>
    <property type="project" value="UniProtKB-KW"/>
</dbReference>
<dbReference type="AlphaFoldDB" id="A0A1M5RJT7"/>
<dbReference type="Proteomes" id="UP000184268">
    <property type="component" value="Unassembled WGS sequence"/>
</dbReference>
<reference evidence="2 3" key="1">
    <citation type="submission" date="2016-11" db="EMBL/GenBank/DDBJ databases">
        <authorList>
            <person name="Jaros S."/>
            <person name="Januszkiewicz K."/>
            <person name="Wedrychowicz H."/>
        </authorList>
    </citation>
    <scope>NUCLEOTIDE SEQUENCE [LARGE SCALE GENOMIC DNA]</scope>
    <source>
        <strain evidence="2 3">DSM 16917</strain>
    </source>
</reference>
<keyword evidence="3" id="KW-1185">Reference proteome</keyword>
<dbReference type="SMART" id="SM00855">
    <property type="entry name" value="PGAM"/>
    <property type="match status" value="1"/>
</dbReference>
<organism evidence="2 3">
    <name type="scientific">Ferrimonas marina</name>
    <dbReference type="NCBI Taxonomy" id="299255"/>
    <lineage>
        <taxon>Bacteria</taxon>
        <taxon>Pseudomonadati</taxon>
        <taxon>Pseudomonadota</taxon>
        <taxon>Gammaproteobacteria</taxon>
        <taxon>Alteromonadales</taxon>
        <taxon>Ferrimonadaceae</taxon>
        <taxon>Ferrimonas</taxon>
    </lineage>
</organism>
<dbReference type="OrthoDB" id="280692at2"/>
<dbReference type="CDD" id="cd07067">
    <property type="entry name" value="HP_PGM_like"/>
    <property type="match status" value="1"/>
</dbReference>
<gene>
    <name evidence="2" type="ORF">SAMN02745129_1648</name>
</gene>
<sequence>MKVIYLVRHGQASFGADNYDKLSPLGHQQSAHVGQWLTEKTSVPDALFSGSLVRQRETLQASLTALEQQVKDSRGAPSPIQHDGWNEFDHTAVVRAAMAQRGLSRDELYGLNDDALMALFAEGMALWLTEGQSERFAESWPAFTERVWQAFSHCLEQTEEVGVVFSSGGPIATVLGRIWQLPTERVQRLSWTLVNASVSKILIGRQGPTVASFNEQHHLERAGKHFITYK</sequence>
<dbReference type="EMBL" id="FQXG01000002">
    <property type="protein sequence ID" value="SHH26416.1"/>
    <property type="molecule type" value="Genomic_DNA"/>
</dbReference>
<evidence type="ECO:0000313" key="3">
    <source>
        <dbReference type="Proteomes" id="UP000184268"/>
    </source>
</evidence>